<reference evidence="2" key="1">
    <citation type="submission" date="2022-07" db="EMBL/GenBank/DDBJ databases">
        <title>Prevotella copri.</title>
        <authorList>
            <person name="Yang C."/>
        </authorList>
    </citation>
    <scope>NUCLEOTIDE SEQUENCE</scope>
    <source>
        <strain evidence="2">HF1805</strain>
    </source>
</reference>
<protein>
    <submittedName>
        <fullName evidence="2">Uncharacterized protein</fullName>
    </submittedName>
</protein>
<proteinExistence type="predicted"/>
<dbReference type="EMBL" id="JANDWU010000019">
    <property type="protein sequence ID" value="MCP9549923.1"/>
    <property type="molecule type" value="Genomic_DNA"/>
</dbReference>
<dbReference type="RefSeq" id="WP_254970975.1">
    <property type="nucleotide sequence ID" value="NZ_JANDWU010000019.1"/>
</dbReference>
<dbReference type="AlphaFoldDB" id="A0AAW5I9S7"/>
<accession>A0AAW5I9S7</accession>
<name>A0AAW5I9S7_9BACT</name>
<feature type="region of interest" description="Disordered" evidence="1">
    <location>
        <begin position="45"/>
        <end position="81"/>
    </location>
</feature>
<comment type="caution">
    <text evidence="2">The sequence shown here is derived from an EMBL/GenBank/DDBJ whole genome shotgun (WGS) entry which is preliminary data.</text>
</comment>
<feature type="compositionally biased region" description="Basic and acidic residues" evidence="1">
    <location>
        <begin position="59"/>
        <end position="70"/>
    </location>
</feature>
<sequence>MASELCKACDAGRNCINGIYCPARKQYVEHQVILECNERFRNKGEEQNVLPGAPGTDPQSHEGMAKEKPGKIPGVSERVLE</sequence>
<gene>
    <name evidence="2" type="ORF">NNC68_10620</name>
</gene>
<dbReference type="Proteomes" id="UP001205506">
    <property type="component" value="Unassembled WGS sequence"/>
</dbReference>
<organism evidence="2 3">
    <name type="scientific">Segatella copri</name>
    <dbReference type="NCBI Taxonomy" id="165179"/>
    <lineage>
        <taxon>Bacteria</taxon>
        <taxon>Pseudomonadati</taxon>
        <taxon>Bacteroidota</taxon>
        <taxon>Bacteroidia</taxon>
        <taxon>Bacteroidales</taxon>
        <taxon>Prevotellaceae</taxon>
        <taxon>Segatella</taxon>
    </lineage>
</organism>
<evidence type="ECO:0000313" key="3">
    <source>
        <dbReference type="Proteomes" id="UP001205506"/>
    </source>
</evidence>
<evidence type="ECO:0000256" key="1">
    <source>
        <dbReference type="SAM" id="MobiDB-lite"/>
    </source>
</evidence>
<evidence type="ECO:0000313" key="2">
    <source>
        <dbReference type="EMBL" id="MCP9549923.1"/>
    </source>
</evidence>